<sequence>MAPAALTPEQSGTSTPTSTSASALTQAGIKHAINGKTEVNSDGLQPLDTSLMTYTYSTTPRTVPQPDSAETKAQKTCTDHMVSARWTIENGWDAPELKPYGPLAIMPSASVLHYATECFEGLKLYRGFDGKLRLFRVSRNCQRMLKSARRIALPDFDPKELEKMIIILCATDGDKWLPKERAGHFLYIRPTFIGTDSALGVQRPREALLYVIIACFPDMTKSIPPALNGDAGEQKQEKHGLKLLASNEDTIRAWPGGFGYAKLGANYGPSLVAQGEARSRGFDQVLWLFGKECYVTEAGASNFFIVWRSKESGKLQLVTAPLEERIILEGVTRASILDLGKTRLSKKVGDLEELEVVEQRFTMDDILSAAQEGRLVEAFAAGTAFFVAPIGLIHFRNEDLEIPLAEGETGAYAKLIKSWLVNIMYGKEDHEWGVLVK</sequence>
<dbReference type="FunFam" id="3.20.10.10:FF:000004">
    <property type="entry name" value="Branched-chain-amino-acid aminotransferase"/>
    <property type="match status" value="1"/>
</dbReference>
<dbReference type="InterPro" id="IPR018300">
    <property type="entry name" value="Aminotrans_IV_CS"/>
</dbReference>
<evidence type="ECO:0000313" key="13">
    <source>
        <dbReference type="EMBL" id="USW58544.1"/>
    </source>
</evidence>
<evidence type="ECO:0000256" key="10">
    <source>
        <dbReference type="RuleBase" id="RU004516"/>
    </source>
</evidence>
<comment type="catalytic activity">
    <reaction evidence="11">
        <text>L-isoleucine + 2-oxoglutarate = (S)-3-methyl-2-oxopentanoate + L-glutamate</text>
        <dbReference type="Rhea" id="RHEA:24801"/>
        <dbReference type="ChEBI" id="CHEBI:16810"/>
        <dbReference type="ChEBI" id="CHEBI:29985"/>
        <dbReference type="ChEBI" id="CHEBI:35146"/>
        <dbReference type="ChEBI" id="CHEBI:58045"/>
        <dbReference type="EC" id="2.6.1.42"/>
    </reaction>
</comment>
<dbReference type="EC" id="2.6.1.42" evidence="11"/>
<feature type="region of interest" description="Disordered" evidence="12">
    <location>
        <begin position="1"/>
        <end position="23"/>
    </location>
</feature>
<dbReference type="GO" id="GO:0004084">
    <property type="term" value="F:branched-chain-amino-acid transaminase activity"/>
    <property type="evidence" value="ECO:0007669"/>
    <property type="project" value="UniProtKB-EC"/>
</dbReference>
<dbReference type="OrthoDB" id="1732691at2759"/>
<evidence type="ECO:0000256" key="3">
    <source>
        <dbReference type="ARBA" id="ARBA00022576"/>
    </source>
</evidence>
<dbReference type="GO" id="GO:0009098">
    <property type="term" value="P:L-leucine biosynthetic process"/>
    <property type="evidence" value="ECO:0007669"/>
    <property type="project" value="TreeGrafter"/>
</dbReference>
<dbReference type="Gene3D" id="3.20.10.10">
    <property type="entry name" value="D-amino Acid Aminotransferase, subunit A, domain 2"/>
    <property type="match status" value="1"/>
</dbReference>
<evidence type="ECO:0000256" key="9">
    <source>
        <dbReference type="RuleBase" id="RU004106"/>
    </source>
</evidence>
<dbReference type="GO" id="GO:0009099">
    <property type="term" value="P:L-valine biosynthetic process"/>
    <property type="evidence" value="ECO:0007669"/>
    <property type="project" value="TreeGrafter"/>
</dbReference>
<keyword evidence="6 10" id="KW-0663">Pyridoxal phosphate</keyword>
<keyword evidence="7 11" id="KW-0100">Branched-chain amino acid biosynthesis</keyword>
<dbReference type="PIRSF" id="PIRSF006468">
    <property type="entry name" value="BCAT1"/>
    <property type="match status" value="1"/>
</dbReference>
<evidence type="ECO:0000256" key="4">
    <source>
        <dbReference type="ARBA" id="ARBA00022605"/>
    </source>
</evidence>
<dbReference type="GO" id="GO:0005739">
    <property type="term" value="C:mitochondrion"/>
    <property type="evidence" value="ECO:0007669"/>
    <property type="project" value="TreeGrafter"/>
</dbReference>
<evidence type="ECO:0000256" key="2">
    <source>
        <dbReference type="ARBA" id="ARBA00009320"/>
    </source>
</evidence>
<comment type="catalytic activity">
    <reaction evidence="11">
        <text>L-valine + 2-oxoglutarate = 3-methyl-2-oxobutanoate + L-glutamate</text>
        <dbReference type="Rhea" id="RHEA:24813"/>
        <dbReference type="ChEBI" id="CHEBI:11851"/>
        <dbReference type="ChEBI" id="CHEBI:16810"/>
        <dbReference type="ChEBI" id="CHEBI:29985"/>
        <dbReference type="ChEBI" id="CHEBI:57762"/>
        <dbReference type="EC" id="2.6.1.42"/>
    </reaction>
</comment>
<dbReference type="InterPro" id="IPR043132">
    <property type="entry name" value="BCAT-like_C"/>
</dbReference>
<dbReference type="FunFam" id="3.30.470.10:FF:000012">
    <property type="entry name" value="Branched-chain-amino-acid aminotransferase"/>
    <property type="match status" value="1"/>
</dbReference>
<evidence type="ECO:0000256" key="8">
    <source>
        <dbReference type="PIRSR" id="PIRSR006468-1"/>
    </source>
</evidence>
<evidence type="ECO:0000256" key="12">
    <source>
        <dbReference type="SAM" id="MobiDB-lite"/>
    </source>
</evidence>
<dbReference type="InterPro" id="IPR005786">
    <property type="entry name" value="B_amino_transII"/>
</dbReference>
<evidence type="ECO:0000256" key="11">
    <source>
        <dbReference type="RuleBase" id="RU004517"/>
    </source>
</evidence>
<accession>A0A9Q9EQ97</accession>
<dbReference type="SUPFAM" id="SSF56752">
    <property type="entry name" value="D-aminoacid aminotransferase-like PLP-dependent enzymes"/>
    <property type="match status" value="1"/>
</dbReference>
<keyword evidence="14" id="KW-1185">Reference proteome</keyword>
<comment type="similarity">
    <text evidence="2 9">Belongs to the class-IV pyridoxal-phosphate-dependent aminotransferase family.</text>
</comment>
<dbReference type="Gene3D" id="3.30.470.10">
    <property type="match status" value="1"/>
</dbReference>
<dbReference type="AlphaFoldDB" id="A0A9Q9EQ97"/>
<dbReference type="PANTHER" id="PTHR11825">
    <property type="entry name" value="SUBGROUP IIII AMINOTRANSFERASE"/>
    <property type="match status" value="1"/>
</dbReference>
<evidence type="ECO:0000256" key="6">
    <source>
        <dbReference type="ARBA" id="ARBA00022898"/>
    </source>
</evidence>
<keyword evidence="4 11" id="KW-0028">Amino-acid biosynthesis</keyword>
<evidence type="ECO:0000313" key="14">
    <source>
        <dbReference type="Proteomes" id="UP001056384"/>
    </source>
</evidence>
<dbReference type="Pfam" id="PF01063">
    <property type="entry name" value="Aminotran_4"/>
    <property type="match status" value="1"/>
</dbReference>
<dbReference type="EMBL" id="CP099428">
    <property type="protein sequence ID" value="USW58544.1"/>
    <property type="molecule type" value="Genomic_DNA"/>
</dbReference>
<comment type="cofactor">
    <cofactor evidence="1 10">
        <name>pyridoxal 5'-phosphate</name>
        <dbReference type="ChEBI" id="CHEBI:597326"/>
    </cofactor>
</comment>
<keyword evidence="5 11" id="KW-0808">Transferase</keyword>
<comment type="catalytic activity">
    <reaction evidence="11">
        <text>L-leucine + 2-oxoglutarate = 4-methyl-2-oxopentanoate + L-glutamate</text>
        <dbReference type="Rhea" id="RHEA:18321"/>
        <dbReference type="ChEBI" id="CHEBI:16810"/>
        <dbReference type="ChEBI" id="CHEBI:17865"/>
        <dbReference type="ChEBI" id="CHEBI:29985"/>
        <dbReference type="ChEBI" id="CHEBI:57427"/>
        <dbReference type="EC" id="2.6.1.42"/>
    </reaction>
</comment>
<dbReference type="InterPro" id="IPR036038">
    <property type="entry name" value="Aminotransferase-like"/>
</dbReference>
<keyword evidence="3 11" id="KW-0032">Aminotransferase</keyword>
<name>A0A9Q9EQ97_9PEZI</name>
<reference evidence="13" key="1">
    <citation type="submission" date="2022-06" db="EMBL/GenBank/DDBJ databases">
        <title>Complete genome sequences of two strains of the flax pathogen Septoria linicola.</title>
        <authorList>
            <person name="Lapalu N."/>
            <person name="Simon A."/>
            <person name="Demenou B."/>
            <person name="Paumier D."/>
            <person name="Guillot M.-P."/>
            <person name="Gout L."/>
            <person name="Valade R."/>
        </authorList>
    </citation>
    <scope>NUCLEOTIDE SEQUENCE</scope>
    <source>
        <strain evidence="13">SE15195</strain>
    </source>
</reference>
<dbReference type="Proteomes" id="UP001056384">
    <property type="component" value="Chromosome 11"/>
</dbReference>
<protein>
    <recommendedName>
        <fullName evidence="11">Branched-chain-amino-acid aminotransferase</fullName>
        <ecNumber evidence="11">2.6.1.42</ecNumber>
    </recommendedName>
</protein>
<feature type="modified residue" description="N6-(pyridoxal phosphate)lysine" evidence="8">
    <location>
        <position position="262"/>
    </location>
</feature>
<evidence type="ECO:0000256" key="7">
    <source>
        <dbReference type="ARBA" id="ARBA00023304"/>
    </source>
</evidence>
<evidence type="ECO:0000256" key="1">
    <source>
        <dbReference type="ARBA" id="ARBA00001933"/>
    </source>
</evidence>
<dbReference type="PANTHER" id="PTHR11825:SF69">
    <property type="entry name" value="BRANCHED-CHAIN-AMINO-ACID AMINOTRANSFERASE"/>
    <property type="match status" value="1"/>
</dbReference>
<dbReference type="InterPro" id="IPR001544">
    <property type="entry name" value="Aminotrans_IV"/>
</dbReference>
<dbReference type="PROSITE" id="PS00770">
    <property type="entry name" value="AA_TRANSFER_CLASS_4"/>
    <property type="match status" value="1"/>
</dbReference>
<organism evidence="13 14">
    <name type="scientific">Septoria linicola</name>
    <dbReference type="NCBI Taxonomy" id="215465"/>
    <lineage>
        <taxon>Eukaryota</taxon>
        <taxon>Fungi</taxon>
        <taxon>Dikarya</taxon>
        <taxon>Ascomycota</taxon>
        <taxon>Pezizomycotina</taxon>
        <taxon>Dothideomycetes</taxon>
        <taxon>Dothideomycetidae</taxon>
        <taxon>Mycosphaerellales</taxon>
        <taxon>Mycosphaerellaceae</taxon>
        <taxon>Septoria</taxon>
    </lineage>
</organism>
<feature type="compositionally biased region" description="Low complexity" evidence="12">
    <location>
        <begin position="11"/>
        <end position="23"/>
    </location>
</feature>
<proteinExistence type="inferred from homology"/>
<evidence type="ECO:0000256" key="5">
    <source>
        <dbReference type="ARBA" id="ARBA00022679"/>
    </source>
</evidence>
<gene>
    <name evidence="13" type="ORF">Slin15195_G118630</name>
</gene>
<dbReference type="InterPro" id="IPR043131">
    <property type="entry name" value="BCAT-like_N"/>
</dbReference>